<accession>B9RXB2</accession>
<feature type="transmembrane region" description="Helical" evidence="1">
    <location>
        <begin position="20"/>
        <end position="42"/>
    </location>
</feature>
<keyword evidence="3" id="KW-1185">Reference proteome</keyword>
<keyword evidence="1" id="KW-1133">Transmembrane helix</keyword>
<organism evidence="2 3">
    <name type="scientific">Ricinus communis</name>
    <name type="common">Castor bean</name>
    <dbReference type="NCBI Taxonomy" id="3988"/>
    <lineage>
        <taxon>Eukaryota</taxon>
        <taxon>Viridiplantae</taxon>
        <taxon>Streptophyta</taxon>
        <taxon>Embryophyta</taxon>
        <taxon>Tracheophyta</taxon>
        <taxon>Spermatophyta</taxon>
        <taxon>Magnoliopsida</taxon>
        <taxon>eudicotyledons</taxon>
        <taxon>Gunneridae</taxon>
        <taxon>Pentapetalae</taxon>
        <taxon>rosids</taxon>
        <taxon>fabids</taxon>
        <taxon>Malpighiales</taxon>
        <taxon>Euphorbiaceae</taxon>
        <taxon>Acalyphoideae</taxon>
        <taxon>Acalypheae</taxon>
        <taxon>Ricinus</taxon>
    </lineage>
</organism>
<evidence type="ECO:0000313" key="2">
    <source>
        <dbReference type="EMBL" id="EEF44017.1"/>
    </source>
</evidence>
<keyword evidence="1" id="KW-0472">Membrane</keyword>
<protein>
    <submittedName>
        <fullName evidence="2">Uncharacterized protein</fullName>
    </submittedName>
</protein>
<dbReference type="EMBL" id="EQ973827">
    <property type="protein sequence ID" value="EEF44017.1"/>
    <property type="molecule type" value="Genomic_DNA"/>
</dbReference>
<proteinExistence type="predicted"/>
<dbReference type="AlphaFoldDB" id="B9RXB2"/>
<keyword evidence="1" id="KW-0812">Transmembrane</keyword>
<evidence type="ECO:0000256" key="1">
    <source>
        <dbReference type="SAM" id="Phobius"/>
    </source>
</evidence>
<reference evidence="3" key="1">
    <citation type="journal article" date="2010" name="Nat. Biotechnol.">
        <title>Draft genome sequence of the oilseed species Ricinus communis.</title>
        <authorList>
            <person name="Chan A.P."/>
            <person name="Crabtree J."/>
            <person name="Zhao Q."/>
            <person name="Lorenzi H."/>
            <person name="Orvis J."/>
            <person name="Puiu D."/>
            <person name="Melake-Berhan A."/>
            <person name="Jones K.M."/>
            <person name="Redman J."/>
            <person name="Chen G."/>
            <person name="Cahoon E.B."/>
            <person name="Gedil M."/>
            <person name="Stanke M."/>
            <person name="Haas B.J."/>
            <person name="Wortman J.R."/>
            <person name="Fraser-Liggett C.M."/>
            <person name="Ravel J."/>
            <person name="Rabinowicz P.D."/>
        </authorList>
    </citation>
    <scope>NUCLEOTIDE SEQUENCE [LARGE SCALE GENOMIC DNA]</scope>
    <source>
        <strain evidence="3">cv. Hale</strain>
    </source>
</reference>
<dbReference type="Proteomes" id="UP000008311">
    <property type="component" value="Unassembled WGS sequence"/>
</dbReference>
<sequence length="75" mass="8024">MDQGSVHHSSSGNKTFYDDATIEGLLFLGSSFLLTMSLHVNLRGNSSTIGEVPPLDVALAASPLLSYLAHFYHSS</sequence>
<evidence type="ECO:0000313" key="3">
    <source>
        <dbReference type="Proteomes" id="UP000008311"/>
    </source>
</evidence>
<name>B9RXB2_RICCO</name>
<dbReference type="InParanoid" id="B9RXB2"/>
<gene>
    <name evidence="2" type="ORF">RCOM_1743690</name>
</gene>